<keyword evidence="6 15" id="KW-1133">Transmembrane helix</keyword>
<accession>A0A193BIS7</accession>
<dbReference type="EMBL" id="KX118640">
    <property type="protein sequence ID" value="ANN11811.1"/>
    <property type="molecule type" value="mRNA"/>
</dbReference>
<dbReference type="CDD" id="cd15079">
    <property type="entry name" value="7tmA_photoreceptors_insect"/>
    <property type="match status" value="1"/>
</dbReference>
<dbReference type="GO" id="GO:0016020">
    <property type="term" value="C:membrane"/>
    <property type="evidence" value="ECO:0007669"/>
    <property type="project" value="UniProtKB-SubCell"/>
</dbReference>
<dbReference type="Pfam" id="PF00001">
    <property type="entry name" value="7tm_1"/>
    <property type="match status" value="1"/>
</dbReference>
<dbReference type="InterPro" id="IPR000276">
    <property type="entry name" value="GPCR_Rhodpsn"/>
</dbReference>
<comment type="similarity">
    <text evidence="15">Belongs to the G-protein coupled receptor 1 family. Opsin subfamily.</text>
</comment>
<dbReference type="GO" id="GO:0009881">
    <property type="term" value="F:photoreceptor activity"/>
    <property type="evidence" value="ECO:0007669"/>
    <property type="project" value="UniProtKB-KW"/>
</dbReference>
<dbReference type="InterPro" id="IPR027430">
    <property type="entry name" value="Retinal_BS"/>
</dbReference>
<dbReference type="InterPro" id="IPR001760">
    <property type="entry name" value="Opsin"/>
</dbReference>
<dbReference type="PROSITE" id="PS00238">
    <property type="entry name" value="OPSIN"/>
    <property type="match status" value="1"/>
</dbReference>
<feature type="transmembrane region" description="Helical" evidence="15">
    <location>
        <begin position="128"/>
        <end position="149"/>
    </location>
</feature>
<feature type="transmembrane region" description="Helical" evidence="15">
    <location>
        <begin position="315"/>
        <end position="335"/>
    </location>
</feature>
<evidence type="ECO:0000313" key="17">
    <source>
        <dbReference type="EMBL" id="ANN11811.1"/>
    </source>
</evidence>
<dbReference type="PRINTS" id="PR00238">
    <property type="entry name" value="OPSIN"/>
</dbReference>
<feature type="domain" description="G-protein coupled receptors family 1 profile" evidence="16">
    <location>
        <begin position="70"/>
        <end position="332"/>
    </location>
</feature>
<dbReference type="GO" id="GO:0007602">
    <property type="term" value="P:phototransduction"/>
    <property type="evidence" value="ECO:0007669"/>
    <property type="project" value="UniProtKB-KW"/>
</dbReference>
<comment type="subcellular location">
    <subcellularLocation>
        <location evidence="1 15">Membrane</location>
        <topology evidence="1 15">Multi-pass membrane protein</topology>
    </subcellularLocation>
</comment>
<evidence type="ECO:0000256" key="2">
    <source>
        <dbReference type="ARBA" id="ARBA00022543"/>
    </source>
</evidence>
<dbReference type="InterPro" id="IPR017452">
    <property type="entry name" value="GPCR_Rhodpsn_7TM"/>
</dbReference>
<keyword evidence="9 15" id="KW-0472">Membrane</keyword>
<evidence type="ECO:0000256" key="14">
    <source>
        <dbReference type="ARBA" id="ARBA00023305"/>
    </source>
</evidence>
<keyword evidence="4 15" id="KW-0812">Transmembrane</keyword>
<dbReference type="SUPFAM" id="SSF81321">
    <property type="entry name" value="Family A G protein-coupled receptor-like"/>
    <property type="match status" value="1"/>
</dbReference>
<evidence type="ECO:0000259" key="16">
    <source>
        <dbReference type="PROSITE" id="PS50262"/>
    </source>
</evidence>
<dbReference type="InterPro" id="IPR001391">
    <property type="entry name" value="Opsin_lateye"/>
</dbReference>
<keyword evidence="8 15" id="KW-0297">G-protein coupled receptor</keyword>
<dbReference type="GO" id="GO:0004930">
    <property type="term" value="F:G protein-coupled receptor activity"/>
    <property type="evidence" value="ECO:0007669"/>
    <property type="project" value="UniProtKB-KW"/>
</dbReference>
<evidence type="ECO:0000256" key="15">
    <source>
        <dbReference type="RuleBase" id="RU004951"/>
    </source>
</evidence>
<evidence type="ECO:0000256" key="7">
    <source>
        <dbReference type="ARBA" id="ARBA00022991"/>
    </source>
</evidence>
<feature type="transmembrane region" description="Helical" evidence="15">
    <location>
        <begin position="277"/>
        <end position="295"/>
    </location>
</feature>
<keyword evidence="12" id="KW-0325">Glycoprotein</keyword>
<evidence type="ECO:0000256" key="5">
    <source>
        <dbReference type="ARBA" id="ARBA00022925"/>
    </source>
</evidence>
<evidence type="ECO:0000256" key="8">
    <source>
        <dbReference type="ARBA" id="ARBA00023040"/>
    </source>
</evidence>
<feature type="transmembrane region" description="Helical" evidence="15">
    <location>
        <begin position="90"/>
        <end position="108"/>
    </location>
</feature>
<sequence length="378" mass="41856">MSFLDGSNFIPWTAKRVGGFGGNISAADKALPEMLHLIDAHWYHHAPLDPLWYGIQGCVIATLACISICGNGMVIYIFSTTKSLRTPSNMLVINLAISDFLMMFTMAPPMVVNCYFQTWMFGPFICQIYAMGGSLFGTVSIWTMSAIALDRYNVIVKGLAGKPFTMARAMFWIFNIWSSSLIWTVAPVVGWSRYVPEGNLTACGTDYLATDWVTQSYIISYTIFCYNLPMAVIVWAYWYIVKAVAAHEKAMREQAKKMNVATLRSGDAANTSVECKLAKVALVTITLWFIAWTPYLVTNLTGIWQLADMPPLATIWSSVFAKANAVYNPIVYAISHPRYKQALYKKFPILSCGAHADETTSVASGTTNVDNDAKSTNA</sequence>
<protein>
    <submittedName>
        <fullName evidence="17">Long wavelength sensitive opsin 1</fullName>
    </submittedName>
</protein>
<dbReference type="InterPro" id="IPR050125">
    <property type="entry name" value="GPCR_opsins"/>
</dbReference>
<evidence type="ECO:0000256" key="9">
    <source>
        <dbReference type="ARBA" id="ARBA00023136"/>
    </source>
</evidence>
<dbReference type="EMBL" id="KX118636">
    <property type="protein sequence ID" value="ANN11807.1"/>
    <property type="molecule type" value="mRNA"/>
</dbReference>
<dbReference type="AlphaFoldDB" id="A0A193BIS7"/>
<dbReference type="EMBL" id="KY368236">
    <property type="protein sequence ID" value="APY20544.1"/>
    <property type="molecule type" value="mRNA"/>
</dbReference>
<evidence type="ECO:0000256" key="4">
    <source>
        <dbReference type="ARBA" id="ARBA00022692"/>
    </source>
</evidence>
<evidence type="ECO:0000256" key="6">
    <source>
        <dbReference type="ARBA" id="ARBA00022989"/>
    </source>
</evidence>
<evidence type="ECO:0000256" key="12">
    <source>
        <dbReference type="ARBA" id="ARBA00023180"/>
    </source>
</evidence>
<reference evidence="18" key="2">
    <citation type="journal article" date="2017" name="Sci. Rep.">
        <title>Overcoming the loss of blue sensitivity through opsin duplication in the largest animal group, beetles.</title>
        <authorList>
            <person name="Sharkey C.R."/>
            <person name="Fujimoto M.S."/>
            <person name="Lord N.P."/>
            <person name="Shin S."/>
            <person name="McKenna D.D."/>
            <person name="Suvorov A."/>
            <person name="Martin G.J."/>
            <person name="Bybee S.M."/>
        </authorList>
    </citation>
    <scope>NUCLEOTIDE SEQUENCE</scope>
</reference>
<dbReference type="Gene3D" id="1.20.1070.10">
    <property type="entry name" value="Rhodopsin 7-helix transmembrane proteins"/>
    <property type="match status" value="1"/>
</dbReference>
<reference evidence="17" key="1">
    <citation type="journal article" date="2016" name="BMC Evol. Biol.">
        <title>A cure for the blues: opsin duplication and subfunctionalization for short-wavelength sensitivity in jewel beetles (Coleoptera: Buprestidae).</title>
        <authorList>
            <person name="Lord N.P."/>
            <person name="Plimpton R.L."/>
            <person name="Sharkey C.R."/>
            <person name="Suvorov A."/>
            <person name="Lelito J.P."/>
            <person name="Willardson B.M."/>
            <person name="Bybee S.M."/>
        </authorList>
    </citation>
    <scope>NUCLEOTIDE SEQUENCE</scope>
</reference>
<dbReference type="PANTHER" id="PTHR24240">
    <property type="entry name" value="OPSIN"/>
    <property type="match status" value="1"/>
</dbReference>
<keyword evidence="2 15" id="KW-0600">Photoreceptor protein</keyword>
<keyword evidence="14" id="KW-0844">Vision</keyword>
<dbReference type="FunFam" id="1.20.1070.10:FF:000044">
    <property type="entry name" value="Opsin, ultraviolet-sensitive"/>
    <property type="match status" value="1"/>
</dbReference>
<evidence type="ECO:0000313" key="18">
    <source>
        <dbReference type="EMBL" id="APY20544.1"/>
    </source>
</evidence>
<name>A0A193BIS7_9COLE</name>
<feature type="transmembrane region" description="Helical" evidence="15">
    <location>
        <begin position="169"/>
        <end position="191"/>
    </location>
</feature>
<keyword evidence="10" id="KW-1015">Disulfide bond</keyword>
<keyword evidence="3 15" id="KW-0716">Sensory transduction</keyword>
<feature type="transmembrane region" description="Helical" evidence="15">
    <location>
        <begin position="51"/>
        <end position="78"/>
    </location>
</feature>
<evidence type="ECO:0000256" key="13">
    <source>
        <dbReference type="ARBA" id="ARBA00023224"/>
    </source>
</evidence>
<gene>
    <name evidence="17" type="primary">lwop</name>
</gene>
<evidence type="ECO:0000256" key="11">
    <source>
        <dbReference type="ARBA" id="ARBA00023170"/>
    </source>
</evidence>
<keyword evidence="11 15" id="KW-0675">Receptor</keyword>
<organism evidence="17">
    <name type="scientific">Acmaeodera diffusa</name>
    <dbReference type="NCBI Taxonomy" id="1853719"/>
    <lineage>
        <taxon>Eukaryota</taxon>
        <taxon>Metazoa</taxon>
        <taxon>Ecdysozoa</taxon>
        <taxon>Arthropoda</taxon>
        <taxon>Hexapoda</taxon>
        <taxon>Insecta</taxon>
        <taxon>Pterygota</taxon>
        <taxon>Neoptera</taxon>
        <taxon>Endopterygota</taxon>
        <taxon>Coleoptera</taxon>
        <taxon>Polyphaga</taxon>
        <taxon>Elateriformia</taxon>
        <taxon>Buprestoidea</taxon>
        <taxon>Buprestidae</taxon>
        <taxon>Polycestinae</taxon>
        <taxon>Acmaeodera</taxon>
    </lineage>
</organism>
<dbReference type="PROSITE" id="PS00237">
    <property type="entry name" value="G_PROTEIN_RECEP_F1_1"/>
    <property type="match status" value="1"/>
</dbReference>
<keyword evidence="7 15" id="KW-0157">Chromophore</keyword>
<dbReference type="PROSITE" id="PS50262">
    <property type="entry name" value="G_PROTEIN_RECEP_F1_2"/>
    <property type="match status" value="1"/>
</dbReference>
<evidence type="ECO:0000256" key="3">
    <source>
        <dbReference type="ARBA" id="ARBA00022606"/>
    </source>
</evidence>
<feature type="transmembrane region" description="Helical" evidence="15">
    <location>
        <begin position="218"/>
        <end position="241"/>
    </location>
</feature>
<keyword evidence="13 15" id="KW-0807">Transducer</keyword>
<evidence type="ECO:0000256" key="1">
    <source>
        <dbReference type="ARBA" id="ARBA00004141"/>
    </source>
</evidence>
<dbReference type="PRINTS" id="PR00578">
    <property type="entry name" value="OPSINLTRLEYE"/>
</dbReference>
<proteinExistence type="evidence at transcript level"/>
<dbReference type="PRINTS" id="PR00237">
    <property type="entry name" value="GPCRRHODOPSN"/>
</dbReference>
<keyword evidence="5 15" id="KW-0681">Retinal protein</keyword>
<dbReference type="GO" id="GO:0007601">
    <property type="term" value="P:visual perception"/>
    <property type="evidence" value="ECO:0007669"/>
    <property type="project" value="UniProtKB-KW"/>
</dbReference>
<evidence type="ECO:0000256" key="10">
    <source>
        <dbReference type="ARBA" id="ARBA00023157"/>
    </source>
</evidence>